<reference evidence="3" key="9">
    <citation type="journal article" date="2005" name="Science">
        <title>Antisense Transcription in the Mammalian Transcriptome.</title>
        <authorList>
            <consortium name="RIKEN Genome Exploration Research Group and Genome Science Group (Genome Network Project Core Group) and the FANTOM Consortium"/>
        </authorList>
    </citation>
    <scope>NUCLEOTIDE SEQUENCE</scope>
    <source>
        <strain evidence="3">C57BL/6J</strain>
        <tissue evidence="3">Skin</tissue>
    </source>
</reference>
<reference evidence="3" key="8">
    <citation type="journal article" date="2005" name="Science">
        <title>The Transcriptional Landscape of the Mammalian Genome.</title>
        <authorList>
            <consortium name="The FANTOM Consortium"/>
            <consortium name="Riken Genome Exploration Research Group and Genome Science Group (Genome Network Project Core Group)"/>
        </authorList>
    </citation>
    <scope>NUCLEOTIDE SEQUENCE</scope>
    <source>
        <strain evidence="3">C57BL/6J</strain>
        <tissue evidence="3">Skin</tissue>
    </source>
</reference>
<reference evidence="3" key="4">
    <citation type="journal article" date="2001" name="Nature">
        <title>Functional annotation of a full-length mouse cDNA collection.</title>
        <authorList>
            <consortium name="The RIKEN Genome Exploration Research Group Phase II Team and the FANTOM Consortium"/>
        </authorList>
    </citation>
    <scope>NUCLEOTIDE SEQUENCE</scope>
    <source>
        <strain evidence="3">C57BL/6J</strain>
        <tissue evidence="3">Skin</tissue>
    </source>
</reference>
<reference evidence="2" key="7">
    <citation type="journal article" date="2004" name="Genome Res.">
        <title>The status, quality, and expansion of the NIH full-length cDNA project: the Mammalian Gene Collection (MGC).</title>
        <authorList>
            <consortium name="The MGC Project Team"/>
            <person name="Gerhard D.S."/>
            <person name="Wagner L."/>
            <person name="Feingold E.A."/>
            <person name="Shenmen C.M."/>
            <person name="Grouse L.H."/>
            <person name="Schuler G."/>
            <person name="Klein S.L."/>
            <person name="Old S."/>
            <person name="Rasooly R."/>
            <person name="Good P."/>
            <person name="Guyer M."/>
            <person name="Peck A.M."/>
            <person name="Derge J.G."/>
            <person name="Lipman D."/>
            <person name="Collins F.S."/>
            <person name="Jang W."/>
            <person name="Sherry S."/>
            <person name="Feolo M."/>
            <person name="Misquitta L."/>
            <person name="Lee E."/>
            <person name="Rotmistrovsky K."/>
            <person name="Greenhut S.F."/>
            <person name="Schaefer C.F."/>
            <person name="Buetow K."/>
            <person name="Bonner T.I."/>
            <person name="Haussler D."/>
            <person name="Kent J."/>
            <person name="Kiekhaus M."/>
            <person name="Furey T."/>
            <person name="Brent M."/>
            <person name="Prange C."/>
            <person name="Schreiber K."/>
            <person name="Shapiro N."/>
            <person name="Bhat N.K."/>
            <person name="Hopkins R.F."/>
            <person name="Hsie F."/>
            <person name="Driscoll T."/>
            <person name="Soares M.B."/>
            <person name="Casavant T.L."/>
            <person name="Scheetz T.E."/>
            <person name="Brown-stein M.J."/>
            <person name="Usdin T.B."/>
            <person name="Toshiyuki S."/>
            <person name="Carninci P."/>
            <person name="Piao Y."/>
            <person name="Dudekula D.B."/>
            <person name="Ko M.S."/>
            <person name="Kawakami K."/>
            <person name="Suzuki Y."/>
            <person name="Sugano S."/>
            <person name="Gruber C.E."/>
            <person name="Smith M.R."/>
            <person name="Simmons B."/>
            <person name="Moore T."/>
            <person name="Waterman R."/>
            <person name="Johnson S.L."/>
            <person name="Ruan Y."/>
            <person name="Wei C.L."/>
            <person name="Mathavan S."/>
            <person name="Gunaratne P.H."/>
            <person name="Wu J."/>
            <person name="Garcia A.M."/>
            <person name="Hulyk S.W."/>
            <person name="Fuh E."/>
            <person name="Yuan Y."/>
            <person name="Sneed A."/>
            <person name="Kowis C."/>
            <person name="Hodgson A."/>
            <person name="Muzny D.M."/>
            <person name="McPherson J."/>
            <person name="Gibbs R.A."/>
            <person name="Fahey J."/>
            <person name="Helton E."/>
            <person name="Ketteman M."/>
            <person name="Madan A."/>
            <person name="Rodrigues S."/>
            <person name="Sanchez A."/>
            <person name="Whiting M."/>
            <person name="Madari A."/>
            <person name="Young A.C."/>
            <person name="Wetherby K.D."/>
            <person name="Granite S.J."/>
            <person name="Kwong P.N."/>
            <person name="Brinkley C.P."/>
            <person name="Pearson R.L."/>
            <person name="Bouffard G.G."/>
            <person name="Blakesly R.W."/>
            <person name="Green E.D."/>
            <person name="Dickson M.C."/>
            <person name="Rodriguez A.C."/>
            <person name="Grimwood J."/>
            <person name="Schmutz J."/>
            <person name="Myers R.M."/>
            <person name="Butterfield Y.S."/>
            <person name="Griffith M."/>
            <person name="Griffith O.L."/>
            <person name="Krzywinski M.I."/>
            <person name="Liao N."/>
            <person name="Morin R."/>
            <person name="Morrin R."/>
            <person name="Palmquist D."/>
            <person name="Petrescu A.S."/>
            <person name="Skalska U."/>
            <person name="Smailus D.E."/>
            <person name="Stott J.M."/>
            <person name="Schnerch A."/>
            <person name="Schein J.E."/>
            <person name="Jones S.J."/>
            <person name="Holt R.A."/>
            <person name="Baross A."/>
            <person name="Marra M.A."/>
            <person name="Clifton S."/>
            <person name="Makowski K.A."/>
            <person name="Bosak S."/>
            <person name="Malek J."/>
        </authorList>
    </citation>
    <scope>NUCLEOTIDE SEQUENCE [LARGE SCALE MRNA]</scope>
    <source>
        <tissue evidence="2">PCR rescued clones</tissue>
    </source>
</reference>
<dbReference type="EMBL" id="BC134405">
    <property type="protein sequence ID" value="AAI34406.1"/>
    <property type="molecule type" value="mRNA"/>
</dbReference>
<dbReference type="MGI" id="MGI:3647835">
    <property type="gene designation" value="Gm5084"/>
</dbReference>
<reference evidence="3" key="5">
    <citation type="submission" date="2001-07" db="EMBL/GenBank/DDBJ databases">
        <authorList>
            <person name="Adachi J."/>
            <person name="Aizawa K."/>
            <person name="Akimura T."/>
            <person name="Arakawa T."/>
            <person name="Bono H."/>
            <person name="Carninci P."/>
            <person name="Fukuda S."/>
            <person name="Furuno M."/>
            <person name="Hanagaki T."/>
            <person name="Hara A."/>
            <person name="Hashizume W."/>
            <person name="Hayashida K."/>
            <person name="Hayatsu N."/>
            <person name="Hiramoto K."/>
            <person name="Hiraoka T."/>
            <person name="Hirozane T."/>
            <person name="Hori F."/>
            <person name="Imotani K."/>
            <person name="Ishii Y."/>
            <person name="Itoh M."/>
            <person name="Kagawa I."/>
            <person name="Kasukawa T."/>
            <person name="Katoh H."/>
            <person name="Kawai J."/>
            <person name="Kojima Y."/>
            <person name="Kondo S."/>
            <person name="Konno H."/>
            <person name="Kouda M."/>
            <person name="Koya S."/>
            <person name="Kurihara C."/>
            <person name="Matsuyama T."/>
            <person name="Miyazaki A."/>
            <person name="Murata M."/>
            <person name="Nakamura M."/>
            <person name="Nishi K."/>
            <person name="Nomura K."/>
            <person name="Numazaki R."/>
            <person name="Ohno M."/>
            <person name="Ohsato N."/>
            <person name="Okazaki Y."/>
            <person name="Saito R."/>
            <person name="Saitoh H."/>
            <person name="Sakai C."/>
            <person name="Sakai K."/>
            <person name="Sakazume N."/>
            <person name="Sano H."/>
            <person name="Sasaki D."/>
            <person name="Shibata K."/>
            <person name="Shinagawa A."/>
            <person name="Shiraki T."/>
            <person name="Sogabe Y."/>
            <person name="Tagami M."/>
            <person name="Tagawa A."/>
            <person name="Takahashi F."/>
            <person name="Takaku-Akahira S."/>
            <person name="Takeda Y."/>
            <person name="Tanaka T."/>
            <person name="Tomaru A."/>
            <person name="Toya T."/>
            <person name="Yasunishi A."/>
            <person name="Muramatsu M."/>
            <person name="Hayashizaki Y."/>
        </authorList>
    </citation>
    <scope>NUCLEOTIDE SEQUENCE</scope>
    <source>
        <strain evidence="3">C57BL/6J</strain>
        <tissue evidence="3">Skin</tissue>
    </source>
</reference>
<organism evidence="3">
    <name type="scientific">Mus musculus</name>
    <name type="common">Mouse</name>
    <dbReference type="NCBI Taxonomy" id="10090"/>
    <lineage>
        <taxon>Eukaryota</taxon>
        <taxon>Metazoa</taxon>
        <taxon>Chordata</taxon>
        <taxon>Craniata</taxon>
        <taxon>Vertebrata</taxon>
        <taxon>Euteleostomi</taxon>
        <taxon>Mammalia</taxon>
        <taxon>Eutheria</taxon>
        <taxon>Euarchontoglires</taxon>
        <taxon>Glires</taxon>
        <taxon>Rodentia</taxon>
        <taxon>Myomorpha</taxon>
        <taxon>Muroidea</taxon>
        <taxon>Muridae</taxon>
        <taxon>Murinae</taxon>
        <taxon>Mus</taxon>
        <taxon>Mus</taxon>
    </lineage>
</organism>
<evidence type="ECO:0000313" key="4">
    <source>
        <dbReference type="MGI" id="MGI:3647835"/>
    </source>
</evidence>
<feature type="compositionally biased region" description="Basic and acidic residues" evidence="1">
    <location>
        <begin position="99"/>
        <end position="111"/>
    </location>
</feature>
<dbReference type="AlphaFoldDB" id="Q8CAZ1"/>
<reference evidence="3" key="6">
    <citation type="journal article" date="2002" name="Nature">
        <title>Analysis of the mouse transcriptome based on functional annotation of 60,770 full-length cDNAs.</title>
        <authorList>
            <consortium name="The FANTOM Consortium and the RIKEN Genome Exploration Research Group Phase I and II Team"/>
        </authorList>
    </citation>
    <scope>NUCLEOTIDE SEQUENCE</scope>
    <source>
        <strain evidence="3">C57BL/6J</strain>
        <tissue evidence="3">Skin</tissue>
    </source>
</reference>
<dbReference type="EMBL" id="AK037190">
    <property type="protein sequence ID" value="BAC29744.1"/>
    <property type="molecule type" value="mRNA"/>
</dbReference>
<sequence length="111" mass="12379">MGFWDFRVMLASHVSKHVRPDCGSSMLVAHCTSPRGQEAACVSLPVSDLFLLHRKLLKHEKTVAHRGEQTEMNLSGKWGFPKESQSCTPGEQGVVESGQARESRLTHLEHK</sequence>
<gene>
    <name evidence="4" type="primary">Gm5084</name>
    <name evidence="2" type="synonym">EG328264</name>
</gene>
<evidence type="ECO:0000313" key="3">
    <source>
        <dbReference type="EMBL" id="BAC29744.1"/>
    </source>
</evidence>
<reference evidence="3" key="1">
    <citation type="journal article" date="1999" name="Methods Enzymol.">
        <title>High-efficiency full-length cDNA cloning.</title>
        <authorList>
            <person name="Carninci P."/>
            <person name="Hayashizaki Y."/>
        </authorList>
    </citation>
    <scope>NUCLEOTIDE SEQUENCE</scope>
    <source>
        <strain evidence="3">C57BL/6J</strain>
        <tissue evidence="3">Skin</tissue>
    </source>
</reference>
<evidence type="ECO:0000256" key="1">
    <source>
        <dbReference type="SAM" id="MobiDB-lite"/>
    </source>
</evidence>
<dbReference type="AGR" id="MGI:3647835"/>
<feature type="region of interest" description="Disordered" evidence="1">
    <location>
        <begin position="67"/>
        <end position="111"/>
    </location>
</feature>
<dbReference type="HOGENOM" id="CLU_2352158_0_0_1"/>
<reference evidence="3" key="2">
    <citation type="journal article" date="2000" name="Genome Res.">
        <title>Normalization and subtraction of cap-trapper-selected cDNAs to prepare full-length cDNA libraries for rapid discovery of new genes.</title>
        <authorList>
            <person name="Carninci P."/>
            <person name="Shibata Y."/>
            <person name="Hayatsu N."/>
            <person name="Sugahara Y."/>
            <person name="Shibata K."/>
            <person name="Itoh M."/>
            <person name="Konno H."/>
            <person name="Okazaki Y."/>
            <person name="Muramatsu M."/>
            <person name="Hayashizaki Y."/>
        </authorList>
    </citation>
    <scope>NUCLEOTIDE SEQUENCE</scope>
    <source>
        <strain evidence="3">C57BL/6J</strain>
        <tissue evidence="3">Skin</tissue>
    </source>
</reference>
<proteinExistence type="evidence at transcript level"/>
<protein>
    <submittedName>
        <fullName evidence="2">Predicted gene, EG328264</fullName>
    </submittedName>
</protein>
<reference evidence="3" key="3">
    <citation type="journal article" date="2000" name="Genome Res.">
        <title>RIKEN integrated sequence analysis (RISA) system--384-format sequencing pipeline with 384 multicapillary sequencer.</title>
        <authorList>
            <person name="Shibata K."/>
            <person name="Itoh M."/>
            <person name="Aizawa K."/>
            <person name="Nagaoka S."/>
            <person name="Sasaki N."/>
            <person name="Carninci P."/>
            <person name="Konno H."/>
            <person name="Akiyama J."/>
            <person name="Nishi K."/>
            <person name="Kitsunai T."/>
            <person name="Tashiro H."/>
            <person name="Itoh M."/>
            <person name="Sumi N."/>
            <person name="Ishii Y."/>
            <person name="Nakamura S."/>
            <person name="Hazama M."/>
            <person name="Nishine T."/>
            <person name="Harada A."/>
            <person name="Yamamoto R."/>
            <person name="Matsumoto H."/>
            <person name="Sakaguchi S."/>
            <person name="Ikegami T."/>
            <person name="Kashiwagi K."/>
            <person name="Fujiwake S."/>
            <person name="Inoue K."/>
            <person name="Togawa Y."/>
            <person name="Izawa M."/>
            <person name="Ohara E."/>
            <person name="Watahiki M."/>
            <person name="Yoneda Y."/>
            <person name="Ishikawa T."/>
            <person name="Ozawa K."/>
            <person name="Tanaka T."/>
            <person name="Matsuura S."/>
            <person name="Kawai J."/>
            <person name="Okazaki Y."/>
            <person name="Muramatsu M."/>
            <person name="Inoue Y."/>
            <person name="Kira A."/>
            <person name="Hayashizaki Y."/>
        </authorList>
    </citation>
    <scope>NUCLEOTIDE SEQUENCE</scope>
    <source>
        <strain evidence="3">C57BL/6J</strain>
        <tissue evidence="3">Skin</tissue>
    </source>
</reference>
<name>Q8CAZ1_MOUSE</name>
<accession>Q8CAZ1</accession>
<evidence type="ECO:0000313" key="2">
    <source>
        <dbReference type="EMBL" id="AAI34406.1"/>
    </source>
</evidence>